<dbReference type="InterPro" id="IPR029033">
    <property type="entry name" value="His_PPase_superfam"/>
</dbReference>
<dbReference type="Proteomes" id="UP000481861">
    <property type="component" value="Unassembled WGS sequence"/>
</dbReference>
<keyword evidence="2" id="KW-1185">Reference proteome</keyword>
<protein>
    <submittedName>
        <fullName evidence="1">Phosphoglycerate mutase family protein</fullName>
    </submittedName>
</protein>
<dbReference type="InterPro" id="IPR051710">
    <property type="entry name" value="Phosphatase_SH3-domain"/>
</dbReference>
<dbReference type="SMART" id="SM00855">
    <property type="entry name" value="PGAM"/>
    <property type="match status" value="1"/>
</dbReference>
<dbReference type="EMBL" id="JAADJZ010000011">
    <property type="protein sequence ID" value="KAF2871723.1"/>
    <property type="molecule type" value="Genomic_DNA"/>
</dbReference>
<gene>
    <name evidence="1" type="ORF">BDV95DRAFT_628805</name>
</gene>
<proteinExistence type="predicted"/>
<name>A0A7C8MC25_9PLEO</name>
<dbReference type="SUPFAM" id="SSF53254">
    <property type="entry name" value="Phosphoglycerate mutase-like"/>
    <property type="match status" value="1"/>
</dbReference>
<dbReference type="Gene3D" id="3.40.50.1240">
    <property type="entry name" value="Phosphoglycerate mutase-like"/>
    <property type="match status" value="1"/>
</dbReference>
<dbReference type="CDD" id="cd07067">
    <property type="entry name" value="HP_PGM_like"/>
    <property type="match status" value="1"/>
</dbReference>
<comment type="caution">
    <text evidence="1">The sequence shown here is derived from an EMBL/GenBank/DDBJ whole genome shotgun (WGS) entry which is preliminary data.</text>
</comment>
<reference evidence="1 2" key="1">
    <citation type="submission" date="2020-01" db="EMBL/GenBank/DDBJ databases">
        <authorList>
            <consortium name="DOE Joint Genome Institute"/>
            <person name="Haridas S."/>
            <person name="Albert R."/>
            <person name="Binder M."/>
            <person name="Bloem J."/>
            <person name="Labutti K."/>
            <person name="Salamov A."/>
            <person name="Andreopoulos B."/>
            <person name="Baker S.E."/>
            <person name="Barry K."/>
            <person name="Bills G."/>
            <person name="Bluhm B.H."/>
            <person name="Cannon C."/>
            <person name="Castanera R."/>
            <person name="Culley D.E."/>
            <person name="Daum C."/>
            <person name="Ezra D."/>
            <person name="Gonzalez J.B."/>
            <person name="Henrissat B."/>
            <person name="Kuo A."/>
            <person name="Liang C."/>
            <person name="Lipzen A."/>
            <person name="Lutzoni F."/>
            <person name="Magnuson J."/>
            <person name="Mondo S."/>
            <person name="Nolan M."/>
            <person name="Ohm R."/>
            <person name="Pangilinan J."/>
            <person name="Park H.-J.H."/>
            <person name="Ramirez L."/>
            <person name="Alfaro M."/>
            <person name="Sun H."/>
            <person name="Tritt A."/>
            <person name="Yoshinaga Y."/>
            <person name="Zwiers L.-H.L."/>
            <person name="Turgeon B.G."/>
            <person name="Goodwin S.B."/>
            <person name="Spatafora J.W."/>
            <person name="Crous P.W."/>
            <person name="Grigoriev I.V."/>
        </authorList>
    </citation>
    <scope>NUCLEOTIDE SEQUENCE [LARGE SCALE GENOMIC DNA]</scope>
    <source>
        <strain evidence="1 2">CBS 611.86</strain>
    </source>
</reference>
<accession>A0A7C8MC25</accession>
<sequence length="265" mass="29343">MIEVVYVIRHAFRANWVVNPHTGEYTASTATPTGIPTDPPLAAHGVAQSVELANYLCRLEPPIDRIYSSPFSRCLQTLKPATDRLFAEGKAGGKIRIDRGIGEFFGRANFEHPTPPGLDLLNPLFEHLDQNYESRYIPASRGESLLELHERVKDAMTAIVAALDDDSGQPKALLICTHAATMIAIGRALTGCMPSSLEEDDFQCYTASLSKFKRRRLEPTNHVLGEWDCVLNSETSYLSGGKFNGEESFISFPDPPKDDKHLLKL</sequence>
<dbReference type="AlphaFoldDB" id="A0A7C8MC25"/>
<evidence type="ECO:0000313" key="1">
    <source>
        <dbReference type="EMBL" id="KAF2871723.1"/>
    </source>
</evidence>
<dbReference type="InterPro" id="IPR013078">
    <property type="entry name" value="His_Pase_superF_clade-1"/>
</dbReference>
<dbReference type="OrthoDB" id="414418at2759"/>
<dbReference type="PANTHER" id="PTHR16469:SF51">
    <property type="entry name" value="TRANSCRIPTION FACTOR TAU 55 KDA SUBUNIT"/>
    <property type="match status" value="1"/>
</dbReference>
<dbReference type="PANTHER" id="PTHR16469">
    <property type="entry name" value="UBIQUITIN-ASSOCIATED AND SH3 DOMAIN-CONTAINING BA-RELATED"/>
    <property type="match status" value="1"/>
</dbReference>
<dbReference type="Pfam" id="PF00300">
    <property type="entry name" value="His_Phos_1"/>
    <property type="match status" value="1"/>
</dbReference>
<organism evidence="1 2">
    <name type="scientific">Massariosphaeria phaeospora</name>
    <dbReference type="NCBI Taxonomy" id="100035"/>
    <lineage>
        <taxon>Eukaryota</taxon>
        <taxon>Fungi</taxon>
        <taxon>Dikarya</taxon>
        <taxon>Ascomycota</taxon>
        <taxon>Pezizomycotina</taxon>
        <taxon>Dothideomycetes</taxon>
        <taxon>Pleosporomycetidae</taxon>
        <taxon>Pleosporales</taxon>
        <taxon>Pleosporales incertae sedis</taxon>
        <taxon>Massariosphaeria</taxon>
    </lineage>
</organism>
<evidence type="ECO:0000313" key="2">
    <source>
        <dbReference type="Proteomes" id="UP000481861"/>
    </source>
</evidence>